<evidence type="ECO:0000313" key="1">
    <source>
        <dbReference type="EMBL" id="PKY56048.1"/>
    </source>
</evidence>
<accession>A0A2I1HB00</accession>
<gene>
    <name evidence="1" type="ORF">RhiirA4_549050</name>
</gene>
<organism evidence="1 2">
    <name type="scientific">Rhizophagus irregularis</name>
    <dbReference type="NCBI Taxonomy" id="588596"/>
    <lineage>
        <taxon>Eukaryota</taxon>
        <taxon>Fungi</taxon>
        <taxon>Fungi incertae sedis</taxon>
        <taxon>Mucoromycota</taxon>
        <taxon>Glomeromycotina</taxon>
        <taxon>Glomeromycetes</taxon>
        <taxon>Glomerales</taxon>
        <taxon>Glomeraceae</taxon>
        <taxon>Rhizophagus</taxon>
    </lineage>
</organism>
<evidence type="ECO:0000313" key="2">
    <source>
        <dbReference type="Proteomes" id="UP000234323"/>
    </source>
</evidence>
<reference evidence="1 2" key="1">
    <citation type="submission" date="2015-10" db="EMBL/GenBank/DDBJ databases">
        <title>Genome analyses suggest a sexual origin of heterokaryosis in a supposedly ancient asexual fungus.</title>
        <authorList>
            <person name="Ropars J."/>
            <person name="Sedzielewska K."/>
            <person name="Noel J."/>
            <person name="Charron P."/>
            <person name="Farinelli L."/>
            <person name="Marton T."/>
            <person name="Kruger M."/>
            <person name="Pelin A."/>
            <person name="Brachmann A."/>
            <person name="Corradi N."/>
        </authorList>
    </citation>
    <scope>NUCLEOTIDE SEQUENCE [LARGE SCALE GENOMIC DNA]</scope>
    <source>
        <strain evidence="1 2">A4</strain>
    </source>
</reference>
<dbReference type="AlphaFoldDB" id="A0A2I1HB00"/>
<keyword evidence="2" id="KW-1185">Reference proteome</keyword>
<dbReference type="VEuPathDB" id="FungiDB:FUN_003859"/>
<dbReference type="VEuPathDB" id="FungiDB:RhiirA1_462177"/>
<proteinExistence type="predicted"/>
<dbReference type="Proteomes" id="UP000234323">
    <property type="component" value="Unassembled WGS sequence"/>
</dbReference>
<name>A0A2I1HB00_9GLOM</name>
<dbReference type="VEuPathDB" id="FungiDB:RhiirFUN_020192"/>
<dbReference type="EMBL" id="LLXI01002047">
    <property type="protein sequence ID" value="PKY56048.1"/>
    <property type="molecule type" value="Genomic_DNA"/>
</dbReference>
<sequence>MTNCHNRFLNFHKSWIKPCSETPEQLSYAKATDALVKSLRLIAEPLKIKRAKDLLSELHAKCEERHFKKKIDVYVKSLKNIIKSNMRKTEREKARTLLDRYKKASKEVFRCKYADRQEARTWRKERNRKMCTPSVHIETNNGNETFRDSNYEVIWANGQSPSSKEHRMTYGRTQGKNQIWLFVELLKKSSMKDHVLLRRNIFQSQETTVKNDRGYNLYKVAILCQGGMNKIASSRGNEFGTKSFGAHVYEGYIPALRD</sequence>
<comment type="caution">
    <text evidence="1">The sequence shown here is derived from an EMBL/GenBank/DDBJ whole genome shotgun (WGS) entry which is preliminary data.</text>
</comment>
<protein>
    <submittedName>
        <fullName evidence="1">Uncharacterized protein</fullName>
    </submittedName>
</protein>